<dbReference type="GO" id="GO:0005829">
    <property type="term" value="C:cytosol"/>
    <property type="evidence" value="ECO:0007669"/>
    <property type="project" value="TreeGrafter"/>
</dbReference>
<dbReference type="RefSeq" id="WP_084054134.1">
    <property type="nucleotide sequence ID" value="NZ_FWWT01000022.1"/>
</dbReference>
<dbReference type="STRING" id="656914.SAMN00017405_0326"/>
<dbReference type="GO" id="GO:0017168">
    <property type="term" value="F:5-oxoprolinase (ATP-hydrolyzing) activity"/>
    <property type="evidence" value="ECO:0007669"/>
    <property type="project" value="TreeGrafter"/>
</dbReference>
<evidence type="ECO:0000313" key="3">
    <source>
        <dbReference type="EMBL" id="SMB95086.1"/>
    </source>
</evidence>
<keyword evidence="4" id="KW-1185">Reference proteome</keyword>
<accession>A0A1W1VP33</accession>
<proteinExistence type="predicted"/>
<dbReference type="InterPro" id="IPR043129">
    <property type="entry name" value="ATPase_NBD"/>
</dbReference>
<name>A0A1W1VP33_DESTI</name>
<protein>
    <submittedName>
        <fullName evidence="3">Hydantoinase/oxoprolinase N-terminal region</fullName>
    </submittedName>
</protein>
<dbReference type="SUPFAM" id="SSF53067">
    <property type="entry name" value="Actin-like ATPase domain"/>
    <property type="match status" value="1"/>
</dbReference>
<dbReference type="InterPro" id="IPR045079">
    <property type="entry name" value="Oxoprolinase-like"/>
</dbReference>
<dbReference type="AlphaFoldDB" id="A0A1W1VP33"/>
<feature type="domain" description="Hydantoinase A/oxoprolinase" evidence="1">
    <location>
        <begin position="195"/>
        <end position="461"/>
    </location>
</feature>
<evidence type="ECO:0000259" key="1">
    <source>
        <dbReference type="Pfam" id="PF01968"/>
    </source>
</evidence>
<dbReference type="GO" id="GO:0006749">
    <property type="term" value="P:glutathione metabolic process"/>
    <property type="evidence" value="ECO:0007669"/>
    <property type="project" value="TreeGrafter"/>
</dbReference>
<dbReference type="PANTHER" id="PTHR11365">
    <property type="entry name" value="5-OXOPROLINASE RELATED"/>
    <property type="match status" value="1"/>
</dbReference>
<dbReference type="InterPro" id="IPR008040">
    <property type="entry name" value="Hydant_A_N"/>
</dbReference>
<gene>
    <name evidence="3" type="ORF">SAMN00017405_0326</name>
</gene>
<evidence type="ECO:0000313" key="4">
    <source>
        <dbReference type="Proteomes" id="UP000192731"/>
    </source>
</evidence>
<dbReference type="Pfam" id="PF05378">
    <property type="entry name" value="Hydant_A_N"/>
    <property type="match status" value="1"/>
</dbReference>
<dbReference type="OrthoDB" id="9768323at2"/>
<dbReference type="InterPro" id="IPR002821">
    <property type="entry name" value="Hydantoinase_A"/>
</dbReference>
<sequence length="560" mass="62200">MYIGIDVGGTFTDGVLIENNRVLKDFKVNTNKDNLLESITQTLDKLLDDVNKDNVQRIVVSTTLMTNLILENKYDPTGLLFLAGSSINISELTIPFAYKIASGNIDFQGRILEDIDENEIIRCVKELIKEKYIINLGIISKFSTRNPDLELKAKKIIKEHFPKLNILSSHEVSGQLNFKRRAMNLGLTLASGELFTTFTTSLQEALKLRNLKCPGYILKADGGVVPINSAHKFAVDTIFSGPAASCFGAKALLGEDSTAVVIDIGGTTTDLSLVLDAIPLYASKGAKINNIYTHVRSLAVNSLPIGGDTSIILKGNEVSLSFKKEGIPACLGGNNPTVTDCLRVLNLSDFGDKDKAESSLDKLAKEVNLTSAQLAQKAMDLVVSLIQDGIELMYISWQNEPRYRIWQLLHTNNNRLNNIIALGGPSAPIGKLISRRMRLNNIYYPVCNVANAIGAALALPNYEENIRINTTKKEISTSWGYFSKQNMPQRLSKEDAINLSKQIFREYLSEFNIKESPEIYQYEVFNMIRNMHTSGQIHEIKIGITPQIIGNINLRRYPHE</sequence>
<evidence type="ECO:0000259" key="2">
    <source>
        <dbReference type="Pfam" id="PF05378"/>
    </source>
</evidence>
<dbReference type="PANTHER" id="PTHR11365:SF2">
    <property type="entry name" value="5-OXOPROLINASE"/>
    <property type="match status" value="1"/>
</dbReference>
<organism evidence="3 4">
    <name type="scientific">Desulfonispora thiosulfatigenes DSM 11270</name>
    <dbReference type="NCBI Taxonomy" id="656914"/>
    <lineage>
        <taxon>Bacteria</taxon>
        <taxon>Bacillati</taxon>
        <taxon>Bacillota</taxon>
        <taxon>Clostridia</taxon>
        <taxon>Eubacteriales</taxon>
        <taxon>Peptococcaceae</taxon>
        <taxon>Desulfonispora</taxon>
    </lineage>
</organism>
<dbReference type="Pfam" id="PF01968">
    <property type="entry name" value="Hydantoinase_A"/>
    <property type="match status" value="1"/>
</dbReference>
<dbReference type="Gene3D" id="3.30.420.40">
    <property type="match status" value="1"/>
</dbReference>
<feature type="domain" description="Hydantoinase/oxoprolinase N-terminal" evidence="2">
    <location>
        <begin position="3"/>
        <end position="160"/>
    </location>
</feature>
<reference evidence="3 4" key="1">
    <citation type="submission" date="2017-04" db="EMBL/GenBank/DDBJ databases">
        <authorList>
            <person name="Afonso C.L."/>
            <person name="Miller P.J."/>
            <person name="Scott M.A."/>
            <person name="Spackman E."/>
            <person name="Goraichik I."/>
            <person name="Dimitrov K.M."/>
            <person name="Suarez D.L."/>
            <person name="Swayne D.E."/>
        </authorList>
    </citation>
    <scope>NUCLEOTIDE SEQUENCE [LARGE SCALE GENOMIC DNA]</scope>
    <source>
        <strain evidence="3 4">DSM 11270</strain>
    </source>
</reference>
<dbReference type="EMBL" id="FWWT01000022">
    <property type="protein sequence ID" value="SMB95086.1"/>
    <property type="molecule type" value="Genomic_DNA"/>
</dbReference>
<dbReference type="Proteomes" id="UP000192731">
    <property type="component" value="Unassembled WGS sequence"/>
</dbReference>